<dbReference type="InterPro" id="IPR008480">
    <property type="entry name" value="DUF761_pln"/>
</dbReference>
<evidence type="ECO:0000313" key="2">
    <source>
        <dbReference type="Proteomes" id="UP001627284"/>
    </source>
</evidence>
<proteinExistence type="predicted"/>
<comment type="caution">
    <text evidence="1">The sequence shown here is derived from an EMBL/GenBank/DDBJ whole genome shotgun (WGS) entry which is preliminary data.</text>
</comment>
<organism evidence="1 2">
    <name type="scientific">Solanum stoloniferum</name>
    <dbReference type="NCBI Taxonomy" id="62892"/>
    <lineage>
        <taxon>Eukaryota</taxon>
        <taxon>Viridiplantae</taxon>
        <taxon>Streptophyta</taxon>
        <taxon>Embryophyta</taxon>
        <taxon>Tracheophyta</taxon>
        <taxon>Spermatophyta</taxon>
        <taxon>Magnoliopsida</taxon>
        <taxon>eudicotyledons</taxon>
        <taxon>Gunneridae</taxon>
        <taxon>Pentapetalae</taxon>
        <taxon>asterids</taxon>
        <taxon>lamiids</taxon>
        <taxon>Solanales</taxon>
        <taxon>Solanaceae</taxon>
        <taxon>Solanoideae</taxon>
        <taxon>Solaneae</taxon>
        <taxon>Solanum</taxon>
    </lineage>
</organism>
<dbReference type="Pfam" id="PF05553">
    <property type="entry name" value="DUF761"/>
    <property type="match status" value="1"/>
</dbReference>
<accession>A0ABD2R9R6</accession>
<sequence>MYCLNLRRVLLPTRKMWKFFSTKLQINFHKVLNRSKVIKKSKNPNPLCIKKLAPSPVFRVQFKTKRSNNKFKHKSKFRPTLKFQKKSSPVYIDQLFIENMSDSVVKNNFTQTSVITTKKEHKQVCITETEQDEIIHEGESSSSSSSSSVTNDEMWESLALASPQLHCINERAEEFIAKFRADMLRQENMLIQRL</sequence>
<gene>
    <name evidence="1" type="ORF">AABB24_035958</name>
</gene>
<dbReference type="EMBL" id="JBJKTR010000021">
    <property type="protein sequence ID" value="KAL3328579.1"/>
    <property type="molecule type" value="Genomic_DNA"/>
</dbReference>
<evidence type="ECO:0000313" key="1">
    <source>
        <dbReference type="EMBL" id="KAL3328579.1"/>
    </source>
</evidence>
<dbReference type="Proteomes" id="UP001627284">
    <property type="component" value="Unassembled WGS sequence"/>
</dbReference>
<dbReference type="AlphaFoldDB" id="A0ABD2R9R6"/>
<name>A0ABD2R9R6_9SOLN</name>
<protein>
    <submittedName>
        <fullName evidence="1">Uncharacterized protein</fullName>
    </submittedName>
</protein>
<keyword evidence="2" id="KW-1185">Reference proteome</keyword>
<reference evidence="1 2" key="1">
    <citation type="submission" date="2024-05" db="EMBL/GenBank/DDBJ databases">
        <title>De novo assembly of an allotetraploid wild potato.</title>
        <authorList>
            <person name="Hosaka A.J."/>
        </authorList>
    </citation>
    <scope>NUCLEOTIDE SEQUENCE [LARGE SCALE GENOMIC DNA]</scope>
    <source>
        <tissue evidence="1">Young leaves</tissue>
    </source>
</reference>